<dbReference type="Pfam" id="PF00078">
    <property type="entry name" value="RVT_1"/>
    <property type="match status" value="1"/>
</dbReference>
<dbReference type="InterPro" id="IPR000477">
    <property type="entry name" value="RT_dom"/>
</dbReference>
<dbReference type="PANTHER" id="PTHR47027:SF20">
    <property type="entry name" value="REVERSE TRANSCRIPTASE-LIKE PROTEIN WITH RNA-DIRECTED DNA POLYMERASE DOMAIN"/>
    <property type="match status" value="1"/>
</dbReference>
<accession>A0A2S2QIE2</accession>
<gene>
    <name evidence="2" type="primary">PO23_4</name>
    <name evidence="2" type="ORF">g.4717</name>
</gene>
<evidence type="ECO:0000259" key="1">
    <source>
        <dbReference type="PROSITE" id="PS50878"/>
    </source>
</evidence>
<sequence length="115" mass="14054">MYVFFIDFKKVYDSIYRKILINILRKYNFPQKLIKLIETYIKEKFIKIRVRKAETNPIIVNSGIRQRDSMSPVLFNLLLGKLKSDPRRGCHYKDPPWHYWLMQTIWSSWINHTMD</sequence>
<organism evidence="2">
    <name type="scientific">Sipha flava</name>
    <name type="common">yellow sugarcane aphid</name>
    <dbReference type="NCBI Taxonomy" id="143950"/>
    <lineage>
        <taxon>Eukaryota</taxon>
        <taxon>Metazoa</taxon>
        <taxon>Ecdysozoa</taxon>
        <taxon>Arthropoda</taxon>
        <taxon>Hexapoda</taxon>
        <taxon>Insecta</taxon>
        <taxon>Pterygota</taxon>
        <taxon>Neoptera</taxon>
        <taxon>Paraneoptera</taxon>
        <taxon>Hemiptera</taxon>
        <taxon>Sternorrhyncha</taxon>
        <taxon>Aphidomorpha</taxon>
        <taxon>Aphidoidea</taxon>
        <taxon>Aphididae</taxon>
        <taxon>Sipha</taxon>
    </lineage>
</organism>
<dbReference type="PROSITE" id="PS50878">
    <property type="entry name" value="RT_POL"/>
    <property type="match status" value="1"/>
</dbReference>
<evidence type="ECO:0000313" key="2">
    <source>
        <dbReference type="EMBL" id="MBY76952.1"/>
    </source>
</evidence>
<dbReference type="AlphaFoldDB" id="A0A2S2QIE2"/>
<dbReference type="EMBL" id="GGMS01007749">
    <property type="protein sequence ID" value="MBY76952.1"/>
    <property type="molecule type" value="Transcribed_RNA"/>
</dbReference>
<reference evidence="2" key="1">
    <citation type="submission" date="2018-04" db="EMBL/GenBank/DDBJ databases">
        <title>Transcriptome assembly of Sipha flava.</title>
        <authorList>
            <person name="Scully E.D."/>
            <person name="Geib S.M."/>
            <person name="Palmer N.A."/>
            <person name="Koch K."/>
            <person name="Bradshaw J."/>
            <person name="Heng-Moss T."/>
            <person name="Sarath G."/>
        </authorList>
    </citation>
    <scope>NUCLEOTIDE SEQUENCE</scope>
</reference>
<feature type="domain" description="Reverse transcriptase" evidence="1">
    <location>
        <begin position="1"/>
        <end position="115"/>
    </location>
</feature>
<dbReference type="PANTHER" id="PTHR47027">
    <property type="entry name" value="REVERSE TRANSCRIPTASE DOMAIN-CONTAINING PROTEIN"/>
    <property type="match status" value="1"/>
</dbReference>
<proteinExistence type="predicted"/>
<protein>
    <submittedName>
        <fullName evidence="2">Retrovirus-related Pol polyprotein from type-1 retrotransposable element R2</fullName>
    </submittedName>
</protein>
<name>A0A2S2QIE2_9HEMI</name>